<proteinExistence type="predicted"/>
<accession>A0A183PUH2</accession>
<protein>
    <submittedName>
        <fullName evidence="2">Uncharacterized protein</fullName>
    </submittedName>
</protein>
<dbReference type="Proteomes" id="UP000269396">
    <property type="component" value="Unassembled WGS sequence"/>
</dbReference>
<name>A0A183PUH2_9TREM</name>
<reference evidence="2 3" key="1">
    <citation type="submission" date="2018-11" db="EMBL/GenBank/DDBJ databases">
        <authorList>
            <consortium name="Pathogen Informatics"/>
        </authorList>
    </citation>
    <scope>NUCLEOTIDE SEQUENCE [LARGE SCALE GENOMIC DNA]</scope>
    <source>
        <strain>Denwood</strain>
        <strain evidence="3">Zambia</strain>
    </source>
</reference>
<feature type="region of interest" description="Disordered" evidence="1">
    <location>
        <begin position="170"/>
        <end position="231"/>
    </location>
</feature>
<sequence length="333" mass="37792">MTLQRNLITDDSLNSNDLNMIGYISLPNQKISTRKIINKLSTSPSMPLPNVISTDHCIYNVNLSEIDHYSEPYNSSSTCESLIEYKQTDKLIMDNQNDPELTVKLDRIACEIGLLHHQRRRGRKSSLSSQCNVDGSISINSPCSESNLPKADLDQFLTLEISTIVSNPAYVSSSKNDTTTTTTLQTNSTSLNNSKITDSRHRTHLSRVDSSLTNTNQNKSQNRPNSTGSRIIKEFLRHISPKLRRSLSRISSRKKCENQKLNQDNHETNFDSLQPSNSFERCKSERIYPKKSLLRFIPRCSSRSKERKRKQVSTTEGTVKTWFDVTKLGVCLC</sequence>
<dbReference type="EMBL" id="UZAL01039701">
    <property type="protein sequence ID" value="VDP75889.1"/>
    <property type="molecule type" value="Genomic_DNA"/>
</dbReference>
<evidence type="ECO:0000313" key="3">
    <source>
        <dbReference type="Proteomes" id="UP000269396"/>
    </source>
</evidence>
<evidence type="ECO:0000256" key="1">
    <source>
        <dbReference type="SAM" id="MobiDB-lite"/>
    </source>
</evidence>
<gene>
    <name evidence="2" type="ORF">SMTD_LOCUS18007</name>
</gene>
<feature type="compositionally biased region" description="Polar residues" evidence="1">
    <location>
        <begin position="208"/>
        <end position="229"/>
    </location>
</feature>
<dbReference type="AlphaFoldDB" id="A0A183PUH2"/>
<organism evidence="2 3">
    <name type="scientific">Schistosoma mattheei</name>
    <dbReference type="NCBI Taxonomy" id="31246"/>
    <lineage>
        <taxon>Eukaryota</taxon>
        <taxon>Metazoa</taxon>
        <taxon>Spiralia</taxon>
        <taxon>Lophotrochozoa</taxon>
        <taxon>Platyhelminthes</taxon>
        <taxon>Trematoda</taxon>
        <taxon>Digenea</taxon>
        <taxon>Strigeidida</taxon>
        <taxon>Schistosomatoidea</taxon>
        <taxon>Schistosomatidae</taxon>
        <taxon>Schistosoma</taxon>
    </lineage>
</organism>
<keyword evidence="3" id="KW-1185">Reference proteome</keyword>
<evidence type="ECO:0000313" key="2">
    <source>
        <dbReference type="EMBL" id="VDP75889.1"/>
    </source>
</evidence>
<feature type="compositionally biased region" description="Low complexity" evidence="1">
    <location>
        <begin position="172"/>
        <end position="195"/>
    </location>
</feature>